<dbReference type="KEGG" id="xfa:XF_0070"/>
<evidence type="ECO:0000313" key="2">
    <source>
        <dbReference type="EMBL" id="AAF82883.1"/>
    </source>
</evidence>
<evidence type="ECO:0000256" key="1">
    <source>
        <dbReference type="SAM" id="MobiDB-lite"/>
    </source>
</evidence>
<protein>
    <submittedName>
        <fullName evidence="2">Uncharacterized protein</fullName>
    </submittedName>
</protein>
<reference evidence="2 3" key="1">
    <citation type="journal article" date="2000" name="Nature">
        <title>The genome sequence of the plant pathogen Xylella fastidiosa.</title>
        <authorList>
            <person name="Simpson A.J."/>
            <person name="Reinach F.C."/>
            <person name="Arruda P."/>
            <person name="Abreu F.A."/>
            <person name="Acencio M."/>
            <person name="Alvarenga R."/>
            <person name="Alves L.M."/>
            <person name="Araya J.E."/>
            <person name="Baia G.S."/>
            <person name="Baptista C.S."/>
            <person name="Barros M.H."/>
            <person name="Bonaccorsi E.D."/>
            <person name="Bordin S."/>
            <person name="Bove J.M."/>
            <person name="Briones M.R."/>
            <person name="Bueno M.R."/>
            <person name="Camargo A.A."/>
            <person name="Camargo L.E."/>
            <person name="Carraro D.M."/>
            <person name="Carrer H."/>
            <person name="Colauto N.B."/>
            <person name="Colombo C."/>
            <person name="Costa F.F."/>
            <person name="Costa M.C."/>
            <person name="Costa-Neto C.M."/>
            <person name="Coutinho L.L."/>
            <person name="Cristofani M."/>
            <person name="Dias-Neto E."/>
            <person name="Docena C."/>
            <person name="El-Dorry H."/>
            <person name="Facincani A.P."/>
            <person name="Ferreira A.J."/>
            <person name="Ferreira V.C."/>
            <person name="Ferro J.A."/>
            <person name="Fraga J.S."/>
            <person name="Franca S.C."/>
            <person name="Franco M.C."/>
            <person name="Frohme M."/>
            <person name="Furlan L.R."/>
            <person name="Garnier M."/>
            <person name="Goldman G.H."/>
            <person name="Goldman M.H."/>
            <person name="Gomes S.L."/>
            <person name="Gruber A."/>
            <person name="Ho P.L."/>
            <person name="Hoheisel J.D."/>
            <person name="Junqueira M.L."/>
            <person name="Kemper E.L."/>
            <person name="Kitajima J.P."/>
            <person name="Krieger J.E."/>
            <person name="Kuramae E.E."/>
            <person name="Laigret F."/>
            <person name="Lambais M.R."/>
            <person name="Leite L.C."/>
            <person name="Lemos E.G."/>
            <person name="Lemos M.V."/>
            <person name="Lopes S.A."/>
            <person name="Lopes C.R."/>
            <person name="Machado J.A."/>
            <person name="Machado M.A."/>
            <person name="Madeira A.M."/>
            <person name="Madeira H.M."/>
            <person name="Marino C.L."/>
            <person name="Marques M.V."/>
            <person name="Martins E.A."/>
            <person name="Martins E.M."/>
            <person name="Matsukuma A.Y."/>
            <person name="Menck C.F."/>
            <person name="Miracca E.C."/>
            <person name="Miyaki C.Y."/>
            <person name="Monteriro-Vitorello C.B."/>
            <person name="Moon D.H."/>
            <person name="Nagai M.A."/>
            <person name="Nascimento A.L."/>
            <person name="Netto L.E."/>
            <person name="Nhani A.Jr."/>
            <person name="Nobrega F.G."/>
            <person name="Nunes L.R."/>
            <person name="Oliveira M.A."/>
            <person name="de Oliveira M.C."/>
            <person name="de Oliveira R.C."/>
            <person name="Palmieri D.A."/>
            <person name="Paris A."/>
            <person name="Peixoto B.R."/>
            <person name="Pereira G.A."/>
            <person name="Pereira H.A.Jr."/>
            <person name="Pesquero J.B."/>
            <person name="Quaggio R.B."/>
            <person name="Roberto P.G."/>
            <person name="Rodrigues V."/>
            <person name="de M Rosa A.J."/>
            <person name="de Rosa V.E.Jr."/>
            <person name="de Sa R.G."/>
            <person name="Santelli R.V."/>
            <person name="Sawasaki H.E."/>
            <person name="da Silva A.C."/>
            <person name="da Silva A.M."/>
            <person name="da Silva F.R."/>
            <person name="da Silva W.A.Jr."/>
            <person name="da Silveira J.F."/>
            <person name="Silvestri M.L."/>
            <person name="Siqueira W.J."/>
            <person name="de Souza A.A."/>
            <person name="de Souza A.P."/>
            <person name="Terenzi M.F."/>
            <person name="Truffi D."/>
            <person name="Tsai S.M."/>
            <person name="Tsuhako M.H."/>
            <person name="Vallada H."/>
            <person name="Van Sluys M.A."/>
            <person name="Verjovski-Almeida S."/>
            <person name="Vettore A.L."/>
            <person name="Zago M.A."/>
            <person name="Zatz M."/>
            <person name="Meidanis J."/>
            <person name="Setubal J.C."/>
        </authorList>
    </citation>
    <scope>NUCLEOTIDE SEQUENCE [LARGE SCALE GENOMIC DNA]</scope>
    <source>
        <strain evidence="2 3">9a5c</strain>
    </source>
</reference>
<proteinExistence type="predicted"/>
<dbReference type="AlphaFoldDB" id="Q9PH74"/>
<gene>
    <name evidence="2" type="ordered locus">XF_0070</name>
</gene>
<feature type="region of interest" description="Disordered" evidence="1">
    <location>
        <begin position="1"/>
        <end position="32"/>
    </location>
</feature>
<organism evidence="2 3">
    <name type="scientific">Xylella fastidiosa (strain 9a5c)</name>
    <dbReference type="NCBI Taxonomy" id="160492"/>
    <lineage>
        <taxon>Bacteria</taxon>
        <taxon>Pseudomonadati</taxon>
        <taxon>Pseudomonadota</taxon>
        <taxon>Gammaproteobacteria</taxon>
        <taxon>Lysobacterales</taxon>
        <taxon>Lysobacteraceae</taxon>
        <taxon>Xylella</taxon>
    </lineage>
</organism>
<feature type="compositionally biased region" description="Basic and acidic residues" evidence="1">
    <location>
        <begin position="16"/>
        <end position="28"/>
    </location>
</feature>
<dbReference type="PIR" id="B82853">
    <property type="entry name" value="B82853"/>
</dbReference>
<dbReference type="HOGENOM" id="CLU_3086364_0_0_6"/>
<dbReference type="Proteomes" id="UP000000812">
    <property type="component" value="Chromosome"/>
</dbReference>
<dbReference type="EMBL" id="AE003849">
    <property type="protein sequence ID" value="AAF82883.1"/>
    <property type="molecule type" value="Genomic_DNA"/>
</dbReference>
<name>Q9PH74_XYLFA</name>
<accession>Q9PH74</accession>
<evidence type="ECO:0000313" key="3">
    <source>
        <dbReference type="Proteomes" id="UP000000812"/>
    </source>
</evidence>
<sequence length="52" mass="6105">MFSETQLMRQWEVPAMDERPKKPSDTRMQHQLSSSYLKTALSSVTHSHHAYN</sequence>